<accession>A0A9N9FYP5</accession>
<proteinExistence type="predicted"/>
<dbReference type="Pfam" id="PF02661">
    <property type="entry name" value="Fic"/>
    <property type="match status" value="1"/>
</dbReference>
<evidence type="ECO:0000259" key="2">
    <source>
        <dbReference type="PROSITE" id="PS51459"/>
    </source>
</evidence>
<evidence type="ECO:0000313" key="3">
    <source>
        <dbReference type="EMBL" id="CAG8572393.1"/>
    </source>
</evidence>
<protein>
    <submittedName>
        <fullName evidence="3">4950_t:CDS:1</fullName>
    </submittedName>
</protein>
<comment type="caution">
    <text evidence="3">The sequence shown here is derived from an EMBL/GenBank/DDBJ whole genome shotgun (WGS) entry which is preliminary data.</text>
</comment>
<keyword evidence="4" id="KW-1185">Reference proteome</keyword>
<name>A0A9N9FYP5_9GLOM</name>
<dbReference type="PANTHER" id="PTHR13504:SF38">
    <property type="entry name" value="FIDO DOMAIN-CONTAINING PROTEIN"/>
    <property type="match status" value="1"/>
</dbReference>
<dbReference type="Proteomes" id="UP000789570">
    <property type="component" value="Unassembled WGS sequence"/>
</dbReference>
<reference evidence="3" key="1">
    <citation type="submission" date="2021-06" db="EMBL/GenBank/DDBJ databases">
        <authorList>
            <person name="Kallberg Y."/>
            <person name="Tangrot J."/>
            <person name="Rosling A."/>
        </authorList>
    </citation>
    <scope>NUCLEOTIDE SEQUENCE</scope>
    <source>
        <strain evidence="3">UK204</strain>
    </source>
</reference>
<gene>
    <name evidence="3" type="ORF">FCALED_LOCUS7162</name>
</gene>
<dbReference type="InterPro" id="IPR040198">
    <property type="entry name" value="Fido_containing"/>
</dbReference>
<evidence type="ECO:0000313" key="4">
    <source>
        <dbReference type="Proteomes" id="UP000789570"/>
    </source>
</evidence>
<dbReference type="AlphaFoldDB" id="A0A9N9FYP5"/>
<organism evidence="3 4">
    <name type="scientific">Funneliformis caledonium</name>
    <dbReference type="NCBI Taxonomy" id="1117310"/>
    <lineage>
        <taxon>Eukaryota</taxon>
        <taxon>Fungi</taxon>
        <taxon>Fungi incertae sedis</taxon>
        <taxon>Mucoromycota</taxon>
        <taxon>Glomeromycotina</taxon>
        <taxon>Glomeromycetes</taxon>
        <taxon>Glomerales</taxon>
        <taxon>Glomeraceae</taxon>
        <taxon>Funneliformis</taxon>
    </lineage>
</organism>
<dbReference type="Gene3D" id="1.10.3290.10">
    <property type="entry name" value="Fido-like domain"/>
    <property type="match status" value="1"/>
</dbReference>
<dbReference type="SUPFAM" id="SSF140931">
    <property type="entry name" value="Fic-like"/>
    <property type="match status" value="1"/>
</dbReference>
<dbReference type="EMBL" id="CAJVPQ010001845">
    <property type="protein sequence ID" value="CAG8572393.1"/>
    <property type="molecule type" value="Genomic_DNA"/>
</dbReference>
<evidence type="ECO:0000256" key="1">
    <source>
        <dbReference type="PIRSR" id="PIRSR640198-1"/>
    </source>
</evidence>
<dbReference type="OrthoDB" id="439046at2759"/>
<feature type="active site" evidence="1">
    <location>
        <position position="234"/>
    </location>
</feature>
<dbReference type="PROSITE" id="PS51459">
    <property type="entry name" value="FIDO"/>
    <property type="match status" value="1"/>
</dbReference>
<sequence>MVFIHSNFDFLDKVWWKLDYDDRNAQYFISNTKRLQQAILLSVINEDENFWKGYIELHRERYLTECISTESNVDFDVVRQLVKKSWFEDFLSYMRRVMFPKILLRPFSYLVSIICKLSRSSRLSKKVRNLHDAINDIFPFIFYPDLPMDRFTPLLTQQLHKQIGKGLIDNVGQYRTQYVMAAQDNYVYLAPNLIKDKIEELFRQCRENFQREDLELEEAVKLGACFLAHFLYIHPFMNGNGRVARLLLSYLLSRFTVVPLSLYLGTKTREVYLQCLREAQWYGEPPYKPSALANFILENIYATAYHICVVMDLNTRIND</sequence>
<dbReference type="InterPro" id="IPR036597">
    <property type="entry name" value="Fido-like_dom_sf"/>
</dbReference>
<dbReference type="PANTHER" id="PTHR13504">
    <property type="entry name" value="FIDO DOMAIN-CONTAINING PROTEIN DDB_G0283145"/>
    <property type="match status" value="1"/>
</dbReference>
<dbReference type="InterPro" id="IPR003812">
    <property type="entry name" value="Fido"/>
</dbReference>
<feature type="domain" description="Fido" evidence="2">
    <location>
        <begin position="151"/>
        <end position="298"/>
    </location>
</feature>